<dbReference type="NCBIfam" id="NF010167">
    <property type="entry name" value="PRK13648.1"/>
    <property type="match status" value="2"/>
</dbReference>
<name>A0A261EVZ0_9BIFI</name>
<evidence type="ECO:0000259" key="5">
    <source>
        <dbReference type="PROSITE" id="PS50893"/>
    </source>
</evidence>
<dbReference type="EMBL" id="MWWR01000012">
    <property type="protein sequence ID" value="OZG51050.1"/>
    <property type="molecule type" value="Genomic_DNA"/>
</dbReference>
<evidence type="ECO:0000313" key="7">
    <source>
        <dbReference type="Proteomes" id="UP000216725"/>
    </source>
</evidence>
<dbReference type="SUPFAM" id="SSF52540">
    <property type="entry name" value="P-loop containing nucleoside triphosphate hydrolases"/>
    <property type="match status" value="2"/>
</dbReference>
<dbReference type="Gene3D" id="3.40.50.300">
    <property type="entry name" value="P-loop containing nucleotide triphosphate hydrolases"/>
    <property type="match status" value="2"/>
</dbReference>
<dbReference type="GO" id="GO:0043190">
    <property type="term" value="C:ATP-binding cassette (ABC) transporter complex"/>
    <property type="evidence" value="ECO:0007669"/>
    <property type="project" value="TreeGrafter"/>
</dbReference>
<organism evidence="6 7">
    <name type="scientific">Pseudoscardovia radai</name>
    <dbReference type="NCBI Taxonomy" id="987066"/>
    <lineage>
        <taxon>Bacteria</taxon>
        <taxon>Bacillati</taxon>
        <taxon>Actinomycetota</taxon>
        <taxon>Actinomycetes</taxon>
        <taxon>Bifidobacteriales</taxon>
        <taxon>Bifidobacteriaceae</taxon>
        <taxon>Pseudoscardovia</taxon>
    </lineage>
</organism>
<dbReference type="SMART" id="SM00382">
    <property type="entry name" value="AAA"/>
    <property type="match status" value="2"/>
</dbReference>
<dbReference type="InterPro" id="IPR003593">
    <property type="entry name" value="AAA+_ATPase"/>
</dbReference>
<dbReference type="GO" id="GO:0016887">
    <property type="term" value="F:ATP hydrolysis activity"/>
    <property type="evidence" value="ECO:0007669"/>
    <property type="project" value="InterPro"/>
</dbReference>
<feature type="domain" description="ABC transporter" evidence="5">
    <location>
        <begin position="286"/>
        <end position="515"/>
    </location>
</feature>
<comment type="caution">
    <text evidence="6">The sequence shown here is derived from an EMBL/GenBank/DDBJ whole genome shotgun (WGS) entry which is preliminary data.</text>
</comment>
<evidence type="ECO:0000256" key="4">
    <source>
        <dbReference type="ARBA" id="ARBA00022840"/>
    </source>
</evidence>
<dbReference type="RefSeq" id="WP_094661150.1">
    <property type="nucleotide sequence ID" value="NZ_JBKZBO010000004.1"/>
</dbReference>
<dbReference type="InterPro" id="IPR015856">
    <property type="entry name" value="ABC_transpr_CbiO/EcfA_su"/>
</dbReference>
<gene>
    <name evidence="6" type="ORF">PSRA_1344</name>
</gene>
<dbReference type="GO" id="GO:0005524">
    <property type="term" value="F:ATP binding"/>
    <property type="evidence" value="ECO:0007669"/>
    <property type="project" value="UniProtKB-KW"/>
</dbReference>
<dbReference type="PANTHER" id="PTHR43553:SF24">
    <property type="entry name" value="ENERGY-COUPLING FACTOR TRANSPORTER ATP-BINDING PROTEIN ECFA1"/>
    <property type="match status" value="1"/>
</dbReference>
<dbReference type="InterPro" id="IPR050095">
    <property type="entry name" value="ECF_ABC_transporter_ATP-bd"/>
</dbReference>
<evidence type="ECO:0000256" key="1">
    <source>
        <dbReference type="ARBA" id="ARBA00005417"/>
    </source>
</evidence>
<dbReference type="PROSITE" id="PS50893">
    <property type="entry name" value="ABC_TRANSPORTER_2"/>
    <property type="match status" value="2"/>
</dbReference>
<protein>
    <submittedName>
        <fullName evidence="6">Cobalt ABC transporter</fullName>
    </submittedName>
</protein>
<keyword evidence="2" id="KW-0813">Transport</keyword>
<keyword evidence="3" id="KW-0547">Nucleotide-binding</keyword>
<dbReference type="PANTHER" id="PTHR43553">
    <property type="entry name" value="HEAVY METAL TRANSPORTER"/>
    <property type="match status" value="1"/>
</dbReference>
<proteinExistence type="inferred from homology"/>
<dbReference type="Pfam" id="PF00005">
    <property type="entry name" value="ABC_tran"/>
    <property type="match status" value="2"/>
</dbReference>
<evidence type="ECO:0000256" key="2">
    <source>
        <dbReference type="ARBA" id="ARBA00022448"/>
    </source>
</evidence>
<reference evidence="6 7" key="1">
    <citation type="journal article" date="2017" name="BMC Genomics">
        <title>Comparative genomic and phylogenomic analyses of the Bifidobacteriaceae family.</title>
        <authorList>
            <person name="Lugli G.A."/>
            <person name="Milani C."/>
            <person name="Turroni F."/>
            <person name="Duranti S."/>
            <person name="Mancabelli L."/>
            <person name="Mangifesta M."/>
            <person name="Ferrario C."/>
            <person name="Modesto M."/>
            <person name="Mattarelli P."/>
            <person name="Jiri K."/>
            <person name="van Sinderen D."/>
            <person name="Ventura M."/>
        </authorList>
    </citation>
    <scope>NUCLEOTIDE SEQUENCE [LARGE SCALE GENOMIC DNA]</scope>
    <source>
        <strain evidence="6 7">DSM 24742</strain>
    </source>
</reference>
<comment type="similarity">
    <text evidence="1">Belongs to the ABC transporter superfamily.</text>
</comment>
<dbReference type="InterPro" id="IPR017871">
    <property type="entry name" value="ABC_transporter-like_CS"/>
</dbReference>
<evidence type="ECO:0000256" key="3">
    <source>
        <dbReference type="ARBA" id="ARBA00022741"/>
    </source>
</evidence>
<evidence type="ECO:0000313" key="6">
    <source>
        <dbReference type="EMBL" id="OZG51050.1"/>
    </source>
</evidence>
<dbReference type="GO" id="GO:0042626">
    <property type="term" value="F:ATPase-coupled transmembrane transporter activity"/>
    <property type="evidence" value="ECO:0007669"/>
    <property type="project" value="TreeGrafter"/>
</dbReference>
<dbReference type="Proteomes" id="UP000216725">
    <property type="component" value="Unassembled WGS sequence"/>
</dbReference>
<dbReference type="PROSITE" id="PS00211">
    <property type="entry name" value="ABC_TRANSPORTER_1"/>
    <property type="match status" value="1"/>
</dbReference>
<dbReference type="AlphaFoldDB" id="A0A261EVZ0"/>
<accession>A0A261EVZ0</accession>
<keyword evidence="4" id="KW-0067">ATP-binding</keyword>
<keyword evidence="7" id="KW-1185">Reference proteome</keyword>
<sequence length="517" mass="54897">MVTTPRTVIETQGLGWRYDPSREGQAPVQALRGVDLSIEAGQFVGLVGPTGAGKSTLCMALTGIVPSLAEGRMSGTVRVMGRDTRTTGVVELSRHVGYVQQDPESQLFCASVEDEIAFPLESRGVDPSLMDALIDDALDAVGMRAFRRRQPTQLSGGQMQRVAIAAALVGRPDVLVLDEPTAALDPDGRREVMEALDSIRRREAQGGRPMTIVMAEQHTECFLGRADRIVALDRGGVFADGGMEVFDTMREPLERAGVAQPRGANPRIEVVGAADEGRGDGHDAVIALDHVTYRYPNAPKDAAPALDDVSLRIPRGAFVGLTGRNGSGKTTLVRHFDGLLRPGAGTVTVDGLDVAKHSVGAMARHVGFVFQNPDHQIFCSTVRDEIGYGPRALGVPRQAVTERTGALLDALDLADVADAPPATLDYGARRAVAVASVLAMRTPVLVLDEPTACLDANLAERFLRLADDANARGVTVIMISHDLRAIARHCTHLLRMDGGHVAQWGAIGTGTVGEGAV</sequence>
<dbReference type="InterPro" id="IPR003439">
    <property type="entry name" value="ABC_transporter-like_ATP-bd"/>
</dbReference>
<dbReference type="InterPro" id="IPR027417">
    <property type="entry name" value="P-loop_NTPase"/>
</dbReference>
<feature type="domain" description="ABC transporter" evidence="5">
    <location>
        <begin position="9"/>
        <end position="259"/>
    </location>
</feature>
<dbReference type="CDD" id="cd03225">
    <property type="entry name" value="ABC_cobalt_CbiO_domain1"/>
    <property type="match status" value="2"/>
</dbReference>